<proteinExistence type="predicted"/>
<sequence length="42" mass="4492">MGDSIAVPNRSGEKVRLAFGERSGGAVLDDGNEFARAGEWRL</sequence>
<dbReference type="AlphaFoldDB" id="A0A518EQY5"/>
<keyword evidence="2" id="KW-1185">Reference proteome</keyword>
<organism evidence="1 2">
    <name type="scientific">Saltatorellus ferox</name>
    <dbReference type="NCBI Taxonomy" id="2528018"/>
    <lineage>
        <taxon>Bacteria</taxon>
        <taxon>Pseudomonadati</taxon>
        <taxon>Planctomycetota</taxon>
        <taxon>Planctomycetia</taxon>
        <taxon>Planctomycetia incertae sedis</taxon>
        <taxon>Saltatorellus</taxon>
    </lineage>
</organism>
<gene>
    <name evidence="1" type="ORF">Poly30_20160</name>
</gene>
<dbReference type="Proteomes" id="UP000320390">
    <property type="component" value="Chromosome"/>
</dbReference>
<name>A0A518EQY5_9BACT</name>
<evidence type="ECO:0000313" key="2">
    <source>
        <dbReference type="Proteomes" id="UP000320390"/>
    </source>
</evidence>
<reference evidence="1 2" key="1">
    <citation type="submission" date="2019-02" db="EMBL/GenBank/DDBJ databases">
        <title>Deep-cultivation of Planctomycetes and their phenomic and genomic characterization uncovers novel biology.</title>
        <authorList>
            <person name="Wiegand S."/>
            <person name="Jogler M."/>
            <person name="Boedeker C."/>
            <person name="Pinto D."/>
            <person name="Vollmers J."/>
            <person name="Rivas-Marin E."/>
            <person name="Kohn T."/>
            <person name="Peeters S.H."/>
            <person name="Heuer A."/>
            <person name="Rast P."/>
            <person name="Oberbeckmann S."/>
            <person name="Bunk B."/>
            <person name="Jeske O."/>
            <person name="Meyerdierks A."/>
            <person name="Storesund J.E."/>
            <person name="Kallscheuer N."/>
            <person name="Luecker S."/>
            <person name="Lage O.M."/>
            <person name="Pohl T."/>
            <person name="Merkel B.J."/>
            <person name="Hornburger P."/>
            <person name="Mueller R.-W."/>
            <person name="Bruemmer F."/>
            <person name="Labrenz M."/>
            <person name="Spormann A.M."/>
            <person name="Op den Camp H."/>
            <person name="Overmann J."/>
            <person name="Amann R."/>
            <person name="Jetten M.S.M."/>
            <person name="Mascher T."/>
            <person name="Medema M.H."/>
            <person name="Devos D.P."/>
            <person name="Kaster A.-K."/>
            <person name="Ovreas L."/>
            <person name="Rohde M."/>
            <person name="Galperin M.Y."/>
            <person name="Jogler C."/>
        </authorList>
    </citation>
    <scope>NUCLEOTIDE SEQUENCE [LARGE SCALE GENOMIC DNA]</scope>
    <source>
        <strain evidence="1 2">Poly30</strain>
    </source>
</reference>
<dbReference type="EMBL" id="CP036434">
    <property type="protein sequence ID" value="QDV06506.1"/>
    <property type="molecule type" value="Genomic_DNA"/>
</dbReference>
<evidence type="ECO:0000313" key="1">
    <source>
        <dbReference type="EMBL" id="QDV06506.1"/>
    </source>
</evidence>
<accession>A0A518EQY5</accession>
<protein>
    <submittedName>
        <fullName evidence="1">Uncharacterized protein</fullName>
    </submittedName>
</protein>